<evidence type="ECO:0000256" key="1">
    <source>
        <dbReference type="SAM" id="MobiDB-lite"/>
    </source>
</evidence>
<name>A0A9W6Z4K9_AMBMO</name>
<feature type="region of interest" description="Disordered" evidence="1">
    <location>
        <begin position="1"/>
        <end position="88"/>
    </location>
</feature>
<gene>
    <name evidence="2" type="ORF">Amon01_000648600</name>
</gene>
<dbReference type="EMBL" id="BSXU01004153">
    <property type="protein sequence ID" value="GMG41121.1"/>
    <property type="molecule type" value="Genomic_DNA"/>
</dbReference>
<evidence type="ECO:0000313" key="2">
    <source>
        <dbReference type="EMBL" id="GMG41121.1"/>
    </source>
</evidence>
<feature type="compositionally biased region" description="Polar residues" evidence="1">
    <location>
        <begin position="1"/>
        <end position="14"/>
    </location>
</feature>
<feature type="compositionally biased region" description="Polar residues" evidence="1">
    <location>
        <begin position="42"/>
        <end position="53"/>
    </location>
</feature>
<organism evidence="2 3">
    <name type="scientific">Ambrosiozyma monospora</name>
    <name type="common">Yeast</name>
    <name type="synonym">Endomycopsis monosporus</name>
    <dbReference type="NCBI Taxonomy" id="43982"/>
    <lineage>
        <taxon>Eukaryota</taxon>
        <taxon>Fungi</taxon>
        <taxon>Dikarya</taxon>
        <taxon>Ascomycota</taxon>
        <taxon>Saccharomycotina</taxon>
        <taxon>Pichiomycetes</taxon>
        <taxon>Pichiales</taxon>
        <taxon>Pichiaceae</taxon>
        <taxon>Ambrosiozyma</taxon>
    </lineage>
</organism>
<reference evidence="2" key="1">
    <citation type="submission" date="2023-04" db="EMBL/GenBank/DDBJ databases">
        <title>Ambrosiozyma monospora NBRC 1965.</title>
        <authorList>
            <person name="Ichikawa N."/>
            <person name="Sato H."/>
            <person name="Tonouchi N."/>
        </authorList>
    </citation>
    <scope>NUCLEOTIDE SEQUENCE</scope>
    <source>
        <strain evidence="2">NBRC 1965</strain>
    </source>
</reference>
<accession>A0A9W6Z4K9</accession>
<dbReference type="AlphaFoldDB" id="A0A9W6Z4K9"/>
<dbReference type="OrthoDB" id="3980607at2759"/>
<protein>
    <submittedName>
        <fullName evidence="2">Unnamed protein product</fullName>
    </submittedName>
</protein>
<sequence length="323" mass="37461">MSTEMSTENQNQLSHPGITLADVDDQLKNLHAPTESEPNDASIENHTDSTTAALQKLENEINRVTASHQHGDDDEQENDESTQSTSAVFEASQQQELYSYIPEGKELKDRQTSNEESQHQTQNDHQNNDHLNDNGQNHHLQQHSEPSQQSNLHEHQDSHNEQAIVRTFEHLQAETRERLANRTQQEQQEMVNYLEATSYNPNIRGKLQLGRVVSVDGPVRKCSRCRVKRMSETPEELQRYQTCLNCRFKRRVKVKRHRPPPKLPALDDDWTSFQEKISLNTSIDLWRHTYKDYVDPELVPLYEPHQLTEEIVKEASDIIMDQS</sequence>
<feature type="compositionally biased region" description="Basic and acidic residues" evidence="1">
    <location>
        <begin position="107"/>
        <end position="118"/>
    </location>
</feature>
<keyword evidence="3" id="KW-1185">Reference proteome</keyword>
<dbReference type="Proteomes" id="UP001165063">
    <property type="component" value="Unassembled WGS sequence"/>
</dbReference>
<evidence type="ECO:0000313" key="3">
    <source>
        <dbReference type="Proteomes" id="UP001165063"/>
    </source>
</evidence>
<feature type="region of interest" description="Disordered" evidence="1">
    <location>
        <begin position="107"/>
        <end position="159"/>
    </location>
</feature>
<proteinExistence type="predicted"/>
<comment type="caution">
    <text evidence="2">The sequence shown here is derived from an EMBL/GenBank/DDBJ whole genome shotgun (WGS) entry which is preliminary data.</text>
</comment>